<evidence type="ECO:0000256" key="3">
    <source>
        <dbReference type="ARBA" id="ARBA00006958"/>
    </source>
</evidence>
<evidence type="ECO:0000256" key="6">
    <source>
        <dbReference type="ARBA" id="ARBA00022801"/>
    </source>
</evidence>
<proteinExistence type="inferred from homology"/>
<feature type="domain" description="DDE Tnp4" evidence="8">
    <location>
        <begin position="183"/>
        <end position="348"/>
    </location>
</feature>
<comment type="similarity">
    <text evidence="3">Belongs to the HARBI1 family.</text>
</comment>
<dbReference type="PANTHER" id="PTHR22930:SF269">
    <property type="entry name" value="NUCLEASE HARBI1-LIKE PROTEIN"/>
    <property type="match status" value="1"/>
</dbReference>
<evidence type="ECO:0000256" key="4">
    <source>
        <dbReference type="ARBA" id="ARBA00022722"/>
    </source>
</evidence>
<dbReference type="InterPro" id="IPR027806">
    <property type="entry name" value="HARBI1_dom"/>
</dbReference>
<dbReference type="PANTHER" id="PTHR22930">
    <property type="match status" value="1"/>
</dbReference>
<keyword evidence="7" id="KW-0539">Nucleus</keyword>
<evidence type="ECO:0000259" key="8">
    <source>
        <dbReference type="Pfam" id="PF13359"/>
    </source>
</evidence>
<accession>A0A9P0PQ49</accession>
<dbReference type="EMBL" id="CAKOFQ010007165">
    <property type="protein sequence ID" value="CAH1993120.1"/>
    <property type="molecule type" value="Genomic_DNA"/>
</dbReference>
<dbReference type="GO" id="GO:0046872">
    <property type="term" value="F:metal ion binding"/>
    <property type="evidence" value="ECO:0007669"/>
    <property type="project" value="UniProtKB-KW"/>
</dbReference>
<evidence type="ECO:0000313" key="10">
    <source>
        <dbReference type="Proteomes" id="UP001152888"/>
    </source>
</evidence>
<dbReference type="GO" id="GO:0004518">
    <property type="term" value="F:nuclease activity"/>
    <property type="evidence" value="ECO:0007669"/>
    <property type="project" value="UniProtKB-KW"/>
</dbReference>
<keyword evidence="10" id="KW-1185">Reference proteome</keyword>
<evidence type="ECO:0000256" key="7">
    <source>
        <dbReference type="ARBA" id="ARBA00023242"/>
    </source>
</evidence>
<keyword evidence="4" id="KW-0540">Nuclease</keyword>
<evidence type="ECO:0000256" key="1">
    <source>
        <dbReference type="ARBA" id="ARBA00001968"/>
    </source>
</evidence>
<dbReference type="Pfam" id="PF13359">
    <property type="entry name" value="DDE_Tnp_4"/>
    <property type="match status" value="1"/>
</dbReference>
<comment type="subcellular location">
    <subcellularLocation>
        <location evidence="2">Nucleus</location>
    </subcellularLocation>
</comment>
<keyword evidence="6" id="KW-0378">Hydrolase</keyword>
<gene>
    <name evidence="9" type="ORF">ACAOBT_LOCUS21307</name>
</gene>
<dbReference type="GO" id="GO:0005634">
    <property type="term" value="C:nucleus"/>
    <property type="evidence" value="ECO:0007669"/>
    <property type="project" value="UniProtKB-SubCell"/>
</dbReference>
<comment type="cofactor">
    <cofactor evidence="1">
        <name>a divalent metal cation</name>
        <dbReference type="ChEBI" id="CHEBI:60240"/>
    </cofactor>
</comment>
<evidence type="ECO:0000313" key="9">
    <source>
        <dbReference type="EMBL" id="CAH1993120.1"/>
    </source>
</evidence>
<evidence type="ECO:0000256" key="2">
    <source>
        <dbReference type="ARBA" id="ARBA00004123"/>
    </source>
</evidence>
<keyword evidence="5" id="KW-0479">Metal-binding</keyword>
<sequence length="404" mass="46209">MEVIRRKRKLAAMLIITEIIDDDRDEEIILRELAESRKEVSAVFQKRMNEGIYNTLIKRHFRDEEEKFQSYFRLTRERFSFVLSLVEEDIITSSYNRVKEPITAAEKLALTLRFLATGESYRSLSFGYRISHSAISKIVPKVLAALQTKLVPLFLPPPEEIRWAQKADEFLKRWSFPNCIASIDGKHVRIVAPAKSGSLYFNYKRYYSVVLLAMVDANCKFLIIDVGSYGKEGDAGIFKKSKMGELVKNGTMFPPPKYLPNSHTLLPHVVVGDDAFSLSEHMMKPYPRAQILHDEKKRKFNFCLSKARRTSENAFGIMSTIFRIFFTPINLKTETVDSIIVVCCSLHNMLRDDYLSLNATKVDITPNLEGFPTQNLINLAGTGGFAGAEGFEVRRQLTNYFSPQ</sequence>
<comment type="caution">
    <text evidence="9">The sequence shown here is derived from an EMBL/GenBank/DDBJ whole genome shotgun (WGS) entry which is preliminary data.</text>
</comment>
<dbReference type="InterPro" id="IPR045249">
    <property type="entry name" value="HARBI1-like"/>
</dbReference>
<protein>
    <recommendedName>
        <fullName evidence="8">DDE Tnp4 domain-containing protein</fullName>
    </recommendedName>
</protein>
<reference evidence="9" key="1">
    <citation type="submission" date="2022-03" db="EMBL/GenBank/DDBJ databases">
        <authorList>
            <person name="Sayadi A."/>
        </authorList>
    </citation>
    <scope>NUCLEOTIDE SEQUENCE</scope>
</reference>
<dbReference type="Proteomes" id="UP001152888">
    <property type="component" value="Unassembled WGS sequence"/>
</dbReference>
<dbReference type="GO" id="GO:0016787">
    <property type="term" value="F:hydrolase activity"/>
    <property type="evidence" value="ECO:0007669"/>
    <property type="project" value="UniProtKB-KW"/>
</dbReference>
<evidence type="ECO:0000256" key="5">
    <source>
        <dbReference type="ARBA" id="ARBA00022723"/>
    </source>
</evidence>
<name>A0A9P0PQ49_ACAOB</name>
<dbReference type="OrthoDB" id="6581217at2759"/>
<organism evidence="9 10">
    <name type="scientific">Acanthoscelides obtectus</name>
    <name type="common">Bean weevil</name>
    <name type="synonym">Bruchus obtectus</name>
    <dbReference type="NCBI Taxonomy" id="200917"/>
    <lineage>
        <taxon>Eukaryota</taxon>
        <taxon>Metazoa</taxon>
        <taxon>Ecdysozoa</taxon>
        <taxon>Arthropoda</taxon>
        <taxon>Hexapoda</taxon>
        <taxon>Insecta</taxon>
        <taxon>Pterygota</taxon>
        <taxon>Neoptera</taxon>
        <taxon>Endopterygota</taxon>
        <taxon>Coleoptera</taxon>
        <taxon>Polyphaga</taxon>
        <taxon>Cucujiformia</taxon>
        <taxon>Chrysomeloidea</taxon>
        <taxon>Chrysomelidae</taxon>
        <taxon>Bruchinae</taxon>
        <taxon>Bruchini</taxon>
        <taxon>Acanthoscelides</taxon>
    </lineage>
</organism>
<dbReference type="AlphaFoldDB" id="A0A9P0PQ49"/>